<dbReference type="Proteomes" id="UP000503222">
    <property type="component" value="Chromosome"/>
</dbReference>
<dbReference type="Pfam" id="PF03572">
    <property type="entry name" value="Peptidase_S41"/>
    <property type="match status" value="1"/>
</dbReference>
<dbReference type="PROSITE" id="PS51318">
    <property type="entry name" value="TAT"/>
    <property type="match status" value="1"/>
</dbReference>
<dbReference type="SUPFAM" id="SSF52096">
    <property type="entry name" value="ClpP/crotonase"/>
    <property type="match status" value="1"/>
</dbReference>
<evidence type="ECO:0000313" key="4">
    <source>
        <dbReference type="Proteomes" id="UP000503222"/>
    </source>
</evidence>
<evidence type="ECO:0000313" key="3">
    <source>
        <dbReference type="EMBL" id="QIK77981.1"/>
    </source>
</evidence>
<dbReference type="AlphaFoldDB" id="A0A6G7YMM3"/>
<protein>
    <submittedName>
        <fullName evidence="3">Peptidase S41</fullName>
    </submittedName>
</protein>
<keyword evidence="4" id="KW-1185">Reference proteome</keyword>
<dbReference type="InterPro" id="IPR006311">
    <property type="entry name" value="TAT_signal"/>
</dbReference>
<proteinExistence type="predicted"/>
<evidence type="ECO:0000259" key="2">
    <source>
        <dbReference type="Pfam" id="PF03572"/>
    </source>
</evidence>
<dbReference type="EMBL" id="CP049869">
    <property type="protein sequence ID" value="QIK77981.1"/>
    <property type="molecule type" value="Genomic_DNA"/>
</dbReference>
<dbReference type="GO" id="GO:0008236">
    <property type="term" value="F:serine-type peptidase activity"/>
    <property type="evidence" value="ECO:0007669"/>
    <property type="project" value="InterPro"/>
</dbReference>
<dbReference type="InterPro" id="IPR029045">
    <property type="entry name" value="ClpP/crotonase-like_dom_sf"/>
</dbReference>
<dbReference type="RefSeq" id="WP_166410376.1">
    <property type="nucleotide sequence ID" value="NZ_CP049869.1"/>
</dbReference>
<dbReference type="GO" id="GO:0006508">
    <property type="term" value="P:proteolysis"/>
    <property type="evidence" value="ECO:0007669"/>
    <property type="project" value="InterPro"/>
</dbReference>
<dbReference type="InterPro" id="IPR005151">
    <property type="entry name" value="Tail-specific_protease"/>
</dbReference>
<name>A0A6G7YMM3_9SPHN</name>
<sequence>MKFSAMNRRKFLSATAALPAAALFPSEICALRPAQQTRVGKDLAIFRAAMAIHPGLYLHCSPREIAASQTRFEAAYSAAAEAEDIAAAYLALSRHLATIRCGHSYANFFNQNDADVKRLFERQTRLPFWFRWVGSRMIVTRDPSDMGLPRGTEVLELNGRLAAAVLELLLPYTRGDGANDSKRRSLLSVEGREDYETFDVFQGLLLPPAGGFHDLLVRTPDGRKVRCRCAPISLADRRAMMTRISPESGEPRWQWERRADGVVVLTMPGWAMWNSNWDWRTWLEKRLDSLSDAKGLIVDIRENEGGDDCGDPILARLINRPLSGWPFDLRLRFDQMPSLLRENSSTWDQTFYTLGNGAHPLGNGYFRPVAAETISVIEPSAKRITCPVVVLTSPVNSSATFAFINAARATKRVTLVGETTGGNLRGVNGGAFLFVKLPFSGIEFDLPLKGYVARHAEKDGGIVPDVHLPVTVATLRDGVDKTLSRAVQHALARGM</sequence>
<feature type="domain" description="Tail specific protease" evidence="2">
    <location>
        <begin position="267"/>
        <end position="466"/>
    </location>
</feature>
<accession>A0A6G7YMM3</accession>
<evidence type="ECO:0000256" key="1">
    <source>
        <dbReference type="SAM" id="SignalP"/>
    </source>
</evidence>
<feature type="chain" id="PRO_5026202171" evidence="1">
    <location>
        <begin position="17"/>
        <end position="495"/>
    </location>
</feature>
<organism evidence="3 4">
    <name type="scientific">Sphingomonas piscis</name>
    <dbReference type="NCBI Taxonomy" id="2714943"/>
    <lineage>
        <taxon>Bacteria</taxon>
        <taxon>Pseudomonadati</taxon>
        <taxon>Pseudomonadota</taxon>
        <taxon>Alphaproteobacteria</taxon>
        <taxon>Sphingomonadales</taxon>
        <taxon>Sphingomonadaceae</taxon>
        <taxon>Sphingomonas</taxon>
    </lineage>
</organism>
<gene>
    <name evidence="3" type="ORF">G7077_02695</name>
</gene>
<reference evidence="3 4" key="1">
    <citation type="submission" date="2020-03" db="EMBL/GenBank/DDBJ databases">
        <title>Sphingomonas sp. nov., isolated from fish.</title>
        <authorList>
            <person name="Hyun D.-W."/>
            <person name="Bae J.-W."/>
        </authorList>
    </citation>
    <scope>NUCLEOTIDE SEQUENCE [LARGE SCALE GENOMIC DNA]</scope>
    <source>
        <strain evidence="3 4">HDW15B</strain>
    </source>
</reference>
<dbReference type="Gene3D" id="3.90.226.10">
    <property type="entry name" value="2-enoyl-CoA Hydratase, Chain A, domain 1"/>
    <property type="match status" value="1"/>
</dbReference>
<dbReference type="KEGG" id="spii:G7077_02695"/>
<feature type="signal peptide" evidence="1">
    <location>
        <begin position="1"/>
        <end position="16"/>
    </location>
</feature>
<keyword evidence="1" id="KW-0732">Signal</keyword>